<dbReference type="PANTHER" id="PTHR48090">
    <property type="entry name" value="UNDECAPRENYL-PHOSPHATE 4-DEOXY-4-FORMAMIDO-L-ARABINOSE TRANSFERASE-RELATED"/>
    <property type="match status" value="1"/>
</dbReference>
<proteinExistence type="predicted"/>
<dbReference type="InterPro" id="IPR001173">
    <property type="entry name" value="Glyco_trans_2-like"/>
</dbReference>
<dbReference type="Gene3D" id="3.90.550.10">
    <property type="entry name" value="Spore Coat Polysaccharide Biosynthesis Protein SpsA, Chain A"/>
    <property type="match status" value="1"/>
</dbReference>
<feature type="domain" description="Glycosyltransferase 2-like" evidence="1">
    <location>
        <begin position="5"/>
        <end position="172"/>
    </location>
</feature>
<name>A0A3B1DJ07_9ZZZZ</name>
<dbReference type="InterPro" id="IPR050256">
    <property type="entry name" value="Glycosyltransferase_2"/>
</dbReference>
<dbReference type="EMBL" id="UOGK01000686">
    <property type="protein sequence ID" value="VAX42419.1"/>
    <property type="molecule type" value="Genomic_DNA"/>
</dbReference>
<dbReference type="CDD" id="cd04179">
    <property type="entry name" value="DPM_DPG-synthase_like"/>
    <property type="match status" value="1"/>
</dbReference>
<evidence type="ECO:0000313" key="2">
    <source>
        <dbReference type="EMBL" id="VAX42419.1"/>
    </source>
</evidence>
<reference evidence="2" key="1">
    <citation type="submission" date="2018-06" db="EMBL/GenBank/DDBJ databases">
        <authorList>
            <person name="Zhirakovskaya E."/>
        </authorList>
    </citation>
    <scope>NUCLEOTIDE SEQUENCE</scope>
</reference>
<protein>
    <recommendedName>
        <fullName evidence="1">Glycosyltransferase 2-like domain-containing protein</fullName>
    </recommendedName>
</protein>
<dbReference type="PANTHER" id="PTHR48090:SF7">
    <property type="entry name" value="RFBJ PROTEIN"/>
    <property type="match status" value="1"/>
</dbReference>
<dbReference type="Pfam" id="PF00535">
    <property type="entry name" value="Glycos_transf_2"/>
    <property type="match status" value="1"/>
</dbReference>
<dbReference type="SUPFAM" id="SSF53448">
    <property type="entry name" value="Nucleotide-diphospho-sugar transferases"/>
    <property type="match status" value="1"/>
</dbReference>
<evidence type="ECO:0000259" key="1">
    <source>
        <dbReference type="Pfam" id="PF00535"/>
    </source>
</evidence>
<accession>A0A3B1DJ07</accession>
<dbReference type="AlphaFoldDB" id="A0A3B1DJ07"/>
<organism evidence="2">
    <name type="scientific">hydrothermal vent metagenome</name>
    <dbReference type="NCBI Taxonomy" id="652676"/>
    <lineage>
        <taxon>unclassified sequences</taxon>
        <taxon>metagenomes</taxon>
        <taxon>ecological metagenomes</taxon>
    </lineage>
</organism>
<sequence length="257" mass="28856">MRTLIAIPIYNEERYVCRVIDRVLEHGHDVLVIDDGSTDRSPELLAGKPVRVIRHETNQGYGRSLRNAFDAAIEGGYDWVITMDCDEQHEPDAIPYFLDAAGEGQADIISGSRYLVELPEDDAPPRERRGINAKITAEINERLGDRLVEVGGVRLTDAFCGFKAHRVEALKKLDLTEDGYAFPMQLWVQVAAAGLRVLEIPTRLIYNDPNRSFGGELDDAGIRLAHYRLVLHCELRRHAARLPASAWQDVHCPCPGY</sequence>
<gene>
    <name evidence="2" type="ORF">MNBD_PLANCTO03-649</name>
</gene>
<dbReference type="InterPro" id="IPR029044">
    <property type="entry name" value="Nucleotide-diphossugar_trans"/>
</dbReference>